<dbReference type="EMBL" id="OZ037948">
    <property type="protein sequence ID" value="CAL1710325.1"/>
    <property type="molecule type" value="Genomic_DNA"/>
</dbReference>
<organism evidence="1 2">
    <name type="scientific">Somion occarium</name>
    <dbReference type="NCBI Taxonomy" id="3059160"/>
    <lineage>
        <taxon>Eukaryota</taxon>
        <taxon>Fungi</taxon>
        <taxon>Dikarya</taxon>
        <taxon>Basidiomycota</taxon>
        <taxon>Agaricomycotina</taxon>
        <taxon>Agaricomycetes</taxon>
        <taxon>Polyporales</taxon>
        <taxon>Cerrenaceae</taxon>
        <taxon>Somion</taxon>
    </lineage>
</organism>
<evidence type="ECO:0000313" key="1">
    <source>
        <dbReference type="EMBL" id="CAL1710325.1"/>
    </source>
</evidence>
<protein>
    <submittedName>
        <fullName evidence="1">Uncharacterized protein</fullName>
    </submittedName>
</protein>
<sequence>MAVRKARTRFPDISILLVDGEKQDDLPLVNEGIEVLDIIIGVIIEIKNYISRRLDPNDASFNIEIGAKLMRAQRDLLRQAAYLFINYPQQQDVMAIAATGPYWTYAILERVHVNHLMNVLRKEDKDYNLNFKVGDRKPEWKKHFILGVSGSNRMLHRIHRLLKEKAEVGAKRLTGVDILPPGRG</sequence>
<proteinExistence type="predicted"/>
<gene>
    <name evidence="1" type="ORF">GFSPODELE1_LOCUS7762</name>
</gene>
<name>A0ABP1DRE9_9APHY</name>
<accession>A0ABP1DRE9</accession>
<dbReference type="Proteomes" id="UP001497453">
    <property type="component" value="Chromosome 5"/>
</dbReference>
<reference evidence="2" key="1">
    <citation type="submission" date="2024-04" db="EMBL/GenBank/DDBJ databases">
        <authorList>
            <person name="Shaw F."/>
            <person name="Minotto A."/>
        </authorList>
    </citation>
    <scope>NUCLEOTIDE SEQUENCE [LARGE SCALE GENOMIC DNA]</scope>
</reference>
<keyword evidence="2" id="KW-1185">Reference proteome</keyword>
<evidence type="ECO:0000313" key="2">
    <source>
        <dbReference type="Proteomes" id="UP001497453"/>
    </source>
</evidence>